<dbReference type="Proteomes" id="UP000805193">
    <property type="component" value="Unassembled WGS sequence"/>
</dbReference>
<keyword evidence="2" id="KW-1185">Reference proteome</keyword>
<sequence>MKRSIPLLAPDAVPTVFPNLPKYLTKKTAQKRKDRSKEEQSLRNAPAEVTPPTQCQLQCPIFHPHQPNQSPTCTKTAVTESFRPPTAAGHVVGPRATALRRGSRKATPPPHAERCANAASARFSTPPSPPPHKFVWFGAPPPSSDRRTGRSQPTAIQPPSTEQHPRSPWADHTKKYLRWYKNGFGFNPTTFAALKEKTADMSELQCHGALVLDEMKLSENVVVQTSGKAEGIVDLGQFTSEEHKGIIVDTVLLAEQAGLFIDYICCDAASGNRSISLKLRAMPRITHTHLFPKAFEKMRVNPAFHLFSEKVERGLHLYQEQILKARNHQGTLQLYKHISTLIRVMTSRCPYNALR</sequence>
<dbReference type="EMBL" id="JABSTQ010007702">
    <property type="protein sequence ID" value="KAG0435346.1"/>
    <property type="molecule type" value="Genomic_DNA"/>
</dbReference>
<evidence type="ECO:0000313" key="2">
    <source>
        <dbReference type="Proteomes" id="UP000805193"/>
    </source>
</evidence>
<organism evidence="1 2">
    <name type="scientific">Ixodes persulcatus</name>
    <name type="common">Taiga tick</name>
    <dbReference type="NCBI Taxonomy" id="34615"/>
    <lineage>
        <taxon>Eukaryota</taxon>
        <taxon>Metazoa</taxon>
        <taxon>Ecdysozoa</taxon>
        <taxon>Arthropoda</taxon>
        <taxon>Chelicerata</taxon>
        <taxon>Arachnida</taxon>
        <taxon>Acari</taxon>
        <taxon>Parasitiformes</taxon>
        <taxon>Ixodida</taxon>
        <taxon>Ixodoidea</taxon>
        <taxon>Ixodidae</taxon>
        <taxon>Ixodinae</taxon>
        <taxon>Ixodes</taxon>
    </lineage>
</organism>
<gene>
    <name evidence="1" type="ORF">HPB47_018544</name>
</gene>
<reference evidence="1 2" key="1">
    <citation type="journal article" date="2020" name="Cell">
        <title>Large-Scale Comparative Analyses of Tick Genomes Elucidate Their Genetic Diversity and Vector Capacities.</title>
        <authorList>
            <consortium name="Tick Genome and Microbiome Consortium (TIGMIC)"/>
            <person name="Jia N."/>
            <person name="Wang J."/>
            <person name="Shi W."/>
            <person name="Du L."/>
            <person name="Sun Y."/>
            <person name="Zhan W."/>
            <person name="Jiang J.F."/>
            <person name="Wang Q."/>
            <person name="Zhang B."/>
            <person name="Ji P."/>
            <person name="Bell-Sakyi L."/>
            <person name="Cui X.M."/>
            <person name="Yuan T.T."/>
            <person name="Jiang B.G."/>
            <person name="Yang W.F."/>
            <person name="Lam T.T."/>
            <person name="Chang Q.C."/>
            <person name="Ding S.J."/>
            <person name="Wang X.J."/>
            <person name="Zhu J.G."/>
            <person name="Ruan X.D."/>
            <person name="Zhao L."/>
            <person name="Wei J.T."/>
            <person name="Ye R.Z."/>
            <person name="Que T.C."/>
            <person name="Du C.H."/>
            <person name="Zhou Y.H."/>
            <person name="Cheng J.X."/>
            <person name="Dai P.F."/>
            <person name="Guo W.B."/>
            <person name="Han X.H."/>
            <person name="Huang E.J."/>
            <person name="Li L.F."/>
            <person name="Wei W."/>
            <person name="Gao Y.C."/>
            <person name="Liu J.Z."/>
            <person name="Shao H.Z."/>
            <person name="Wang X."/>
            <person name="Wang C.C."/>
            <person name="Yang T.C."/>
            <person name="Huo Q.B."/>
            <person name="Li W."/>
            <person name="Chen H.Y."/>
            <person name="Chen S.E."/>
            <person name="Zhou L.G."/>
            <person name="Ni X.B."/>
            <person name="Tian J.H."/>
            <person name="Sheng Y."/>
            <person name="Liu T."/>
            <person name="Pan Y.S."/>
            <person name="Xia L.Y."/>
            <person name="Li J."/>
            <person name="Zhao F."/>
            <person name="Cao W.C."/>
        </authorList>
    </citation>
    <scope>NUCLEOTIDE SEQUENCE [LARGE SCALE GENOMIC DNA]</scope>
    <source>
        <strain evidence="1">Iper-2018</strain>
    </source>
</reference>
<name>A0AC60QLA6_IXOPE</name>
<evidence type="ECO:0000313" key="1">
    <source>
        <dbReference type="EMBL" id="KAG0435346.1"/>
    </source>
</evidence>
<protein>
    <submittedName>
        <fullName evidence="1">Uncharacterized protein</fullName>
    </submittedName>
</protein>
<accession>A0AC60QLA6</accession>
<comment type="caution">
    <text evidence="1">The sequence shown here is derived from an EMBL/GenBank/DDBJ whole genome shotgun (WGS) entry which is preliminary data.</text>
</comment>
<proteinExistence type="predicted"/>